<dbReference type="SUPFAM" id="SSF54534">
    <property type="entry name" value="FKBP-like"/>
    <property type="match status" value="1"/>
</dbReference>
<dbReference type="PROSITE" id="PS01096">
    <property type="entry name" value="PPIC_PPIASE_1"/>
    <property type="match status" value="1"/>
</dbReference>
<organism evidence="4 5">
    <name type="scientific">Thermus filiformis</name>
    <dbReference type="NCBI Taxonomy" id="276"/>
    <lineage>
        <taxon>Bacteria</taxon>
        <taxon>Thermotogati</taxon>
        <taxon>Deinococcota</taxon>
        <taxon>Deinococci</taxon>
        <taxon>Thermales</taxon>
        <taxon>Thermaceae</taxon>
        <taxon>Thermus</taxon>
    </lineage>
</organism>
<dbReference type="Pfam" id="PF13624">
    <property type="entry name" value="SurA_N_3"/>
    <property type="match status" value="1"/>
</dbReference>
<evidence type="ECO:0000256" key="1">
    <source>
        <dbReference type="PROSITE-ProRule" id="PRU00278"/>
    </source>
</evidence>
<dbReference type="InterPro" id="IPR046357">
    <property type="entry name" value="PPIase_dom_sf"/>
</dbReference>
<sequence length="301" mass="33420">MRLFLIVASLAFALSAQAQVVAQVGERPISREAFELEWNLFVRNVLQGQGLPDAPELREALAPYRKPFLESLARKVQVVLEAERLGLAPTQTRVEAEVESLRKDFPSEEEFLSALKEAGLTPEDYGRLVYEALAYQAWRGRMEERLQVSPAALRLLYLLDPAYLQPTRYCSAHILVATLEEAKAALAELQAGRPFAEVARARSLDPGSKEEGGSLGCEPLGTFIPAFENALLRLKPGEVSAPVRSEFGYHLILLEKVEPKGRLPWEAVAGDLEAALKERALDKLIDALSKRHPVQLFPENL</sequence>
<accession>A0A0A2XC81</accession>
<keyword evidence="1" id="KW-0413">Isomerase</keyword>
<dbReference type="OrthoDB" id="14196at2"/>
<evidence type="ECO:0000256" key="2">
    <source>
        <dbReference type="SAM" id="SignalP"/>
    </source>
</evidence>
<evidence type="ECO:0000313" key="5">
    <source>
        <dbReference type="Proteomes" id="UP000030364"/>
    </source>
</evidence>
<dbReference type="AlphaFoldDB" id="A0A0A2XC81"/>
<dbReference type="InterPro" id="IPR000297">
    <property type="entry name" value="PPIase_PpiC"/>
</dbReference>
<name>A0A0A2XC81_THEFI</name>
<keyword evidence="2" id="KW-0732">Signal</keyword>
<dbReference type="PATRIC" id="fig|276.5.peg.389"/>
<dbReference type="RefSeq" id="WP_038061354.1">
    <property type="nucleotide sequence ID" value="NZ_JPSL02000039.1"/>
</dbReference>
<dbReference type="PANTHER" id="PTHR47245:SF2">
    <property type="entry name" value="PEPTIDYL-PROLYL CIS-TRANS ISOMERASE HP_0175-RELATED"/>
    <property type="match status" value="1"/>
</dbReference>
<dbReference type="EMBL" id="JPSL02000039">
    <property type="protein sequence ID" value="KGQ22774.1"/>
    <property type="molecule type" value="Genomic_DNA"/>
</dbReference>
<dbReference type="InterPro" id="IPR023058">
    <property type="entry name" value="PPIase_PpiC_CS"/>
</dbReference>
<feature type="signal peptide" evidence="2">
    <location>
        <begin position="1"/>
        <end position="18"/>
    </location>
</feature>
<dbReference type="PANTHER" id="PTHR47245">
    <property type="entry name" value="PEPTIDYLPROLYL ISOMERASE"/>
    <property type="match status" value="1"/>
</dbReference>
<evidence type="ECO:0000313" key="4">
    <source>
        <dbReference type="EMBL" id="KGQ22774.1"/>
    </source>
</evidence>
<feature type="chain" id="PRO_5007760392" description="PpiC domain-containing protein" evidence="2">
    <location>
        <begin position="19"/>
        <end position="301"/>
    </location>
</feature>
<dbReference type="SUPFAM" id="SSF109998">
    <property type="entry name" value="Triger factor/SurA peptide-binding domain-like"/>
    <property type="match status" value="1"/>
</dbReference>
<dbReference type="PROSITE" id="PS50198">
    <property type="entry name" value="PPIC_PPIASE_2"/>
    <property type="match status" value="1"/>
</dbReference>
<feature type="domain" description="PpiC" evidence="3">
    <location>
        <begin position="166"/>
        <end position="256"/>
    </location>
</feature>
<dbReference type="InterPro" id="IPR027304">
    <property type="entry name" value="Trigger_fact/SurA_dom_sf"/>
</dbReference>
<dbReference type="InterPro" id="IPR050245">
    <property type="entry name" value="PrsA_foldase"/>
</dbReference>
<reference evidence="4 5" key="1">
    <citation type="journal article" date="2015" name="Genome Announc.">
        <title>Draft Genome Sequence of the Thermophile Thermus filiformis ATCC 43280, Producer of Carotenoid-(Di)glucoside-Branched Fatty Acid (Di)esters and Source of Hyperthermostable Enzymes of Biotechnological Interest.</title>
        <authorList>
            <person name="Mandelli F."/>
            <person name="Oliveira Ramires B."/>
            <person name="Couger M.B."/>
            <person name="Paixao D.A."/>
            <person name="Camilo C.M."/>
            <person name="Polikarpov I."/>
            <person name="Prade R."/>
            <person name="Riano-Pachon D.M."/>
            <person name="Squina F.M."/>
        </authorList>
    </citation>
    <scope>NUCLEOTIDE SEQUENCE [LARGE SCALE GENOMIC DNA]</scope>
    <source>
        <strain evidence="4 5">ATCC 43280</strain>
    </source>
</reference>
<keyword evidence="1" id="KW-0697">Rotamase</keyword>
<comment type="caution">
    <text evidence="4">The sequence shown here is derived from an EMBL/GenBank/DDBJ whole genome shotgun (WGS) entry which is preliminary data.</text>
</comment>
<dbReference type="STRING" id="276.THFILI_07135"/>
<dbReference type="Pfam" id="PF00639">
    <property type="entry name" value="Rotamase"/>
    <property type="match status" value="1"/>
</dbReference>
<evidence type="ECO:0000259" key="3">
    <source>
        <dbReference type="PROSITE" id="PS50198"/>
    </source>
</evidence>
<dbReference type="Proteomes" id="UP000030364">
    <property type="component" value="Unassembled WGS sequence"/>
</dbReference>
<proteinExistence type="predicted"/>
<dbReference type="Gene3D" id="1.10.4030.10">
    <property type="entry name" value="Porin chaperone SurA, peptide-binding domain"/>
    <property type="match status" value="1"/>
</dbReference>
<gene>
    <name evidence="4" type="ORF">THFILI_07135</name>
</gene>
<keyword evidence="5" id="KW-1185">Reference proteome</keyword>
<protein>
    <recommendedName>
        <fullName evidence="3">PpiC domain-containing protein</fullName>
    </recommendedName>
</protein>
<dbReference type="GO" id="GO:0003755">
    <property type="term" value="F:peptidyl-prolyl cis-trans isomerase activity"/>
    <property type="evidence" value="ECO:0007669"/>
    <property type="project" value="UniProtKB-KW"/>
</dbReference>
<dbReference type="Gene3D" id="3.10.50.40">
    <property type="match status" value="1"/>
</dbReference>